<dbReference type="Proteomes" id="UP000552709">
    <property type="component" value="Unassembled WGS sequence"/>
</dbReference>
<proteinExistence type="predicted"/>
<protein>
    <submittedName>
        <fullName evidence="1">Putative transposase</fullName>
    </submittedName>
</protein>
<name>A0A7W8K0B8_9DEIO</name>
<accession>A0A7W8K0B8</accession>
<organism evidence="1 2">
    <name type="scientific">Deinococcus humi</name>
    <dbReference type="NCBI Taxonomy" id="662880"/>
    <lineage>
        <taxon>Bacteria</taxon>
        <taxon>Thermotogati</taxon>
        <taxon>Deinococcota</taxon>
        <taxon>Deinococci</taxon>
        <taxon>Deinococcales</taxon>
        <taxon>Deinococcaceae</taxon>
        <taxon>Deinococcus</taxon>
    </lineage>
</organism>
<reference evidence="1 2" key="1">
    <citation type="submission" date="2020-08" db="EMBL/GenBank/DDBJ databases">
        <title>Genomic Encyclopedia of Type Strains, Phase IV (KMG-IV): sequencing the most valuable type-strain genomes for metagenomic binning, comparative biology and taxonomic classification.</title>
        <authorList>
            <person name="Goeker M."/>
        </authorList>
    </citation>
    <scope>NUCLEOTIDE SEQUENCE [LARGE SCALE GENOMIC DNA]</scope>
    <source>
        <strain evidence="1 2">DSM 27939</strain>
    </source>
</reference>
<sequence length="46" mass="5349">MPQTLYHRFTLSSRDIEELLLERSVAVTRESGRTWCIKRLGQKAAT</sequence>
<evidence type="ECO:0000313" key="1">
    <source>
        <dbReference type="EMBL" id="MBB5366158.1"/>
    </source>
</evidence>
<dbReference type="EMBL" id="JACHFL010000029">
    <property type="protein sequence ID" value="MBB5366158.1"/>
    <property type="molecule type" value="Genomic_DNA"/>
</dbReference>
<gene>
    <name evidence="1" type="ORF">HNQ08_005287</name>
</gene>
<keyword evidence="2" id="KW-1185">Reference proteome</keyword>
<evidence type="ECO:0000313" key="2">
    <source>
        <dbReference type="Proteomes" id="UP000552709"/>
    </source>
</evidence>
<comment type="caution">
    <text evidence="1">The sequence shown here is derived from an EMBL/GenBank/DDBJ whole genome shotgun (WGS) entry which is preliminary data.</text>
</comment>
<dbReference type="AlphaFoldDB" id="A0A7W8K0B8"/>